<dbReference type="STRING" id="1678637.AC230_16685"/>
<keyword evidence="2" id="KW-1185">Reference proteome</keyword>
<sequence>MSAIDHPPAHTPAAGVLLLCRAAPDRVRPSAQLLRRPLLMAPAGEGWSVLVPAGESWRDNGANPAAVTADWAHALTADGDWPVVGLWWDADGAGFVVAAGLRRTVGHTWLADGTPLGGHEAMTALRARLGLDPVLDGAALDRLIEQDGGDDRADAAARVLGLVAVLARAGLHLGPGVIPGADAGRLCAAAGALPGAEPVDWPGWRAAERGALGVWTRGPRARALGTAEVAVGAALLVWSRRCARRGWRAAGVALVTDGALTLLYDRWRAGRG</sequence>
<dbReference type="RefSeq" id="WP_049716942.1">
    <property type="nucleotide sequence ID" value="NZ_LFXA01000009.1"/>
</dbReference>
<reference evidence="2" key="1">
    <citation type="submission" date="2015-07" db="EMBL/GenBank/DDBJ databases">
        <title>Draft genome sequence of Streptomyces sp. CMAA 1322, a bacterium isolated from Caatinga biome, from dry forest semiarid of Brazil.</title>
        <authorList>
            <person name="Santos S.N."/>
            <person name="Gacesa R."/>
            <person name="Taketani R.G."/>
            <person name="Long P.F."/>
            <person name="Melo I.S."/>
        </authorList>
    </citation>
    <scope>NUCLEOTIDE SEQUENCE [LARGE SCALE GENOMIC DNA]</scope>
    <source>
        <strain evidence="2">CMAA 1322</strain>
    </source>
</reference>
<protein>
    <submittedName>
        <fullName evidence="1">Membrane protein</fullName>
    </submittedName>
</protein>
<dbReference type="PATRIC" id="fig|1678637.3.peg.3596"/>
<dbReference type="OrthoDB" id="4331225at2"/>
<organism evidence="1 2">
    <name type="scientific">Streptomyces caatingaensis</name>
    <dbReference type="NCBI Taxonomy" id="1678637"/>
    <lineage>
        <taxon>Bacteria</taxon>
        <taxon>Bacillati</taxon>
        <taxon>Actinomycetota</taxon>
        <taxon>Actinomycetes</taxon>
        <taxon>Kitasatosporales</taxon>
        <taxon>Streptomycetaceae</taxon>
        <taxon>Streptomyces</taxon>
    </lineage>
</organism>
<accession>A0A0K9XER8</accession>
<gene>
    <name evidence="1" type="ORF">AC230_16685</name>
</gene>
<proteinExistence type="predicted"/>
<dbReference type="Proteomes" id="UP000037288">
    <property type="component" value="Unassembled WGS sequence"/>
</dbReference>
<comment type="caution">
    <text evidence="1">The sequence shown here is derived from an EMBL/GenBank/DDBJ whole genome shotgun (WGS) entry which is preliminary data.</text>
</comment>
<dbReference type="EMBL" id="LFXA01000009">
    <property type="protein sequence ID" value="KNB51929.1"/>
    <property type="molecule type" value="Genomic_DNA"/>
</dbReference>
<evidence type="ECO:0000313" key="2">
    <source>
        <dbReference type="Proteomes" id="UP000037288"/>
    </source>
</evidence>
<evidence type="ECO:0000313" key="1">
    <source>
        <dbReference type="EMBL" id="KNB51929.1"/>
    </source>
</evidence>
<dbReference type="AlphaFoldDB" id="A0A0K9XER8"/>
<name>A0A0K9XER8_9ACTN</name>